<dbReference type="PANTHER" id="PTHR23501">
    <property type="entry name" value="MAJOR FACILITATOR SUPERFAMILY"/>
    <property type="match status" value="1"/>
</dbReference>
<sequence>MPIAGGLSDIFGRRHFFIYGALISMTGTIISVCSKSVDGVIVGMTLKGIGGAAGNLAMAAVAEIVPKNQRGRAQAVLELGIMPWVVFDALTGGAMVKYQPGRMLGFRINCWYGTFAAAVFCTMELGAIFNDDPVWIGLMAAPAGGAAAGMLLPPT</sequence>
<feature type="transmembrane region" description="Helical" evidence="7">
    <location>
        <begin position="110"/>
        <end position="129"/>
    </location>
</feature>
<evidence type="ECO:0000313" key="10">
    <source>
        <dbReference type="Proteomes" id="UP000018144"/>
    </source>
</evidence>
<keyword evidence="3 7" id="KW-0812">Transmembrane</keyword>
<dbReference type="InterPro" id="IPR005829">
    <property type="entry name" value="Sugar_transporter_CS"/>
</dbReference>
<evidence type="ECO:0000256" key="7">
    <source>
        <dbReference type="SAM" id="Phobius"/>
    </source>
</evidence>
<dbReference type="GO" id="GO:0005886">
    <property type="term" value="C:plasma membrane"/>
    <property type="evidence" value="ECO:0007669"/>
    <property type="project" value="TreeGrafter"/>
</dbReference>
<reference evidence="9 10" key="1">
    <citation type="journal article" date="2013" name="PLoS Genet.">
        <title>The genome and development-dependent transcriptomes of Pyronema confluens: a window into fungal evolution.</title>
        <authorList>
            <person name="Traeger S."/>
            <person name="Altegoer F."/>
            <person name="Freitag M."/>
            <person name="Gabaldon T."/>
            <person name="Kempken F."/>
            <person name="Kumar A."/>
            <person name="Marcet-Houben M."/>
            <person name="Poggeler S."/>
            <person name="Stajich J.E."/>
            <person name="Nowrousian M."/>
        </authorList>
    </citation>
    <scope>NUCLEOTIDE SEQUENCE [LARGE SCALE GENOMIC DNA]</scope>
    <source>
        <strain evidence="10">CBS 100304</strain>
        <tissue evidence="9">Vegetative mycelium</tissue>
    </source>
</reference>
<feature type="domain" description="Major facilitator superfamily (MFS) profile" evidence="8">
    <location>
        <begin position="1"/>
        <end position="155"/>
    </location>
</feature>
<dbReference type="SUPFAM" id="SSF103473">
    <property type="entry name" value="MFS general substrate transporter"/>
    <property type="match status" value="1"/>
</dbReference>
<evidence type="ECO:0000256" key="3">
    <source>
        <dbReference type="ARBA" id="ARBA00022692"/>
    </source>
</evidence>
<comment type="subcellular location">
    <subcellularLocation>
        <location evidence="1">Endomembrane system</location>
        <topology evidence="1">Multi-pass membrane protein</topology>
    </subcellularLocation>
</comment>
<dbReference type="InterPro" id="IPR036259">
    <property type="entry name" value="MFS_trans_sf"/>
</dbReference>
<keyword evidence="4 7" id="KW-1133">Transmembrane helix</keyword>
<keyword evidence="10" id="KW-1185">Reference proteome</keyword>
<dbReference type="Pfam" id="PF07690">
    <property type="entry name" value="MFS_1"/>
    <property type="match status" value="1"/>
</dbReference>
<evidence type="ECO:0000256" key="6">
    <source>
        <dbReference type="ARBA" id="ARBA00044273"/>
    </source>
</evidence>
<dbReference type="PANTHER" id="PTHR23501:SF191">
    <property type="entry name" value="VACUOLAR BASIC AMINO ACID TRANSPORTER 4"/>
    <property type="match status" value="1"/>
</dbReference>
<name>U4L4K7_PYROM</name>
<dbReference type="PROSITE" id="PS50850">
    <property type="entry name" value="MFS"/>
    <property type="match status" value="1"/>
</dbReference>
<dbReference type="Proteomes" id="UP000018144">
    <property type="component" value="Unassembled WGS sequence"/>
</dbReference>
<keyword evidence="2" id="KW-0813">Transport</keyword>
<protein>
    <recommendedName>
        <fullName evidence="6">MFS-type drug efflux transporter P55</fullName>
    </recommendedName>
</protein>
<dbReference type="GO" id="GO:0012505">
    <property type="term" value="C:endomembrane system"/>
    <property type="evidence" value="ECO:0007669"/>
    <property type="project" value="UniProtKB-SubCell"/>
</dbReference>
<evidence type="ECO:0000313" key="9">
    <source>
        <dbReference type="EMBL" id="CCX07238.1"/>
    </source>
</evidence>
<organism evidence="9 10">
    <name type="scientific">Pyronema omphalodes (strain CBS 100304)</name>
    <name type="common">Pyronema confluens</name>
    <dbReference type="NCBI Taxonomy" id="1076935"/>
    <lineage>
        <taxon>Eukaryota</taxon>
        <taxon>Fungi</taxon>
        <taxon>Dikarya</taxon>
        <taxon>Ascomycota</taxon>
        <taxon>Pezizomycotina</taxon>
        <taxon>Pezizomycetes</taxon>
        <taxon>Pezizales</taxon>
        <taxon>Pyronemataceae</taxon>
        <taxon>Pyronema</taxon>
    </lineage>
</organism>
<dbReference type="AlphaFoldDB" id="U4L4K7"/>
<evidence type="ECO:0000256" key="2">
    <source>
        <dbReference type="ARBA" id="ARBA00022448"/>
    </source>
</evidence>
<feature type="transmembrane region" description="Helical" evidence="7">
    <location>
        <begin position="16"/>
        <end position="33"/>
    </location>
</feature>
<accession>U4L4K7</accession>
<dbReference type="Gene3D" id="1.20.1250.20">
    <property type="entry name" value="MFS general substrate transporter like domains"/>
    <property type="match status" value="1"/>
</dbReference>
<feature type="transmembrane region" description="Helical" evidence="7">
    <location>
        <begin position="135"/>
        <end position="152"/>
    </location>
</feature>
<dbReference type="EMBL" id="HF935345">
    <property type="protein sequence ID" value="CCX07238.1"/>
    <property type="molecule type" value="Genomic_DNA"/>
</dbReference>
<evidence type="ECO:0000256" key="5">
    <source>
        <dbReference type="ARBA" id="ARBA00023136"/>
    </source>
</evidence>
<dbReference type="PROSITE" id="PS00216">
    <property type="entry name" value="SUGAR_TRANSPORT_1"/>
    <property type="match status" value="1"/>
</dbReference>
<feature type="transmembrane region" description="Helical" evidence="7">
    <location>
        <begin position="40"/>
        <end position="61"/>
    </location>
</feature>
<gene>
    <name evidence="9" type="ORF">PCON_06827</name>
</gene>
<feature type="transmembrane region" description="Helical" evidence="7">
    <location>
        <begin position="81"/>
        <end position="98"/>
    </location>
</feature>
<dbReference type="InterPro" id="IPR011701">
    <property type="entry name" value="MFS"/>
</dbReference>
<evidence type="ECO:0000259" key="8">
    <source>
        <dbReference type="PROSITE" id="PS50850"/>
    </source>
</evidence>
<dbReference type="InterPro" id="IPR020846">
    <property type="entry name" value="MFS_dom"/>
</dbReference>
<dbReference type="OrthoDB" id="4139357at2759"/>
<keyword evidence="5 7" id="KW-0472">Membrane</keyword>
<dbReference type="GO" id="GO:0022857">
    <property type="term" value="F:transmembrane transporter activity"/>
    <property type="evidence" value="ECO:0007669"/>
    <property type="project" value="InterPro"/>
</dbReference>
<evidence type="ECO:0000256" key="4">
    <source>
        <dbReference type="ARBA" id="ARBA00022989"/>
    </source>
</evidence>
<evidence type="ECO:0000256" key="1">
    <source>
        <dbReference type="ARBA" id="ARBA00004127"/>
    </source>
</evidence>
<proteinExistence type="predicted"/>